<dbReference type="InterPro" id="IPR007050">
    <property type="entry name" value="HTH_bacterioopsin"/>
</dbReference>
<feature type="domain" description="HTH bat-type" evidence="3">
    <location>
        <begin position="149"/>
        <end position="198"/>
    </location>
</feature>
<protein>
    <submittedName>
        <fullName evidence="4">Helix-turn-helix domain-containing protein</fullName>
    </submittedName>
</protein>
<proteinExistence type="predicted"/>
<dbReference type="PANTHER" id="PTHR34236">
    <property type="entry name" value="DIMETHYL SULFOXIDE REDUCTASE TRANSCRIPTIONAL ACTIVATOR"/>
    <property type="match status" value="1"/>
</dbReference>
<reference evidence="4 5" key="1">
    <citation type="journal article" date="2019" name="Int. J. Syst. Evol. Microbiol.">
        <title>The Global Catalogue of Microorganisms (GCM) 10K type strain sequencing project: providing services to taxonomists for standard genome sequencing and annotation.</title>
        <authorList>
            <consortium name="The Broad Institute Genomics Platform"/>
            <consortium name="The Broad Institute Genome Sequencing Center for Infectious Disease"/>
            <person name="Wu L."/>
            <person name="Ma J."/>
        </authorList>
    </citation>
    <scope>NUCLEOTIDE SEQUENCE [LARGE SCALE GENOMIC DNA]</scope>
    <source>
        <strain evidence="4 5">CGMCC 1.12237</strain>
    </source>
</reference>
<sequence length="214" mass="23299">MVYARLQVRFPESLWIGRLSRMYPSATVTALSALGVDDDVVTLVSVTGAPPAEIVELARSDPAVTEFDTVARTADRLVFSYRTRSTIYRAAERSGVPPVYPIEVQDGWADIECNTSRSALSAFVTELESEGGVVEVTALSDGSNGNALLTRRQREMLTAAYDRGYYDSPRRCSTADLAELFDVAPSTVSDVLRRAERRALGSVLAETASRDHSA</sequence>
<evidence type="ECO:0000259" key="3">
    <source>
        <dbReference type="Pfam" id="PF04967"/>
    </source>
</evidence>
<accession>A0ABD5RB91</accession>
<keyword evidence="1" id="KW-0805">Transcription regulation</keyword>
<name>A0ABD5RB91_9EURY</name>
<gene>
    <name evidence="4" type="ORF">ACFPJ5_09875</name>
</gene>
<organism evidence="4 5">
    <name type="scientific">Salinirubrum litoreum</name>
    <dbReference type="NCBI Taxonomy" id="1126234"/>
    <lineage>
        <taxon>Archaea</taxon>
        <taxon>Methanobacteriati</taxon>
        <taxon>Methanobacteriota</taxon>
        <taxon>Stenosarchaea group</taxon>
        <taxon>Halobacteria</taxon>
        <taxon>Halobacteriales</taxon>
        <taxon>Haloferacaceae</taxon>
        <taxon>Salinirubrum</taxon>
    </lineage>
</organism>
<dbReference type="RefSeq" id="WP_227229511.1">
    <property type="nucleotide sequence ID" value="NZ_JAJCVJ010000002.1"/>
</dbReference>
<dbReference type="Pfam" id="PF04967">
    <property type="entry name" value="HTH_10"/>
    <property type="match status" value="1"/>
</dbReference>
<evidence type="ECO:0000256" key="2">
    <source>
        <dbReference type="ARBA" id="ARBA00023163"/>
    </source>
</evidence>
<dbReference type="AlphaFoldDB" id="A0ABD5RB91"/>
<keyword evidence="5" id="KW-1185">Reference proteome</keyword>
<evidence type="ECO:0000313" key="5">
    <source>
        <dbReference type="Proteomes" id="UP001596201"/>
    </source>
</evidence>
<dbReference type="Proteomes" id="UP001596201">
    <property type="component" value="Unassembled WGS sequence"/>
</dbReference>
<keyword evidence="2" id="KW-0804">Transcription</keyword>
<evidence type="ECO:0000256" key="1">
    <source>
        <dbReference type="ARBA" id="ARBA00023015"/>
    </source>
</evidence>
<dbReference type="EMBL" id="JBHSKX010000002">
    <property type="protein sequence ID" value="MFC5367249.1"/>
    <property type="molecule type" value="Genomic_DNA"/>
</dbReference>
<dbReference type="PANTHER" id="PTHR34236:SF1">
    <property type="entry name" value="DIMETHYL SULFOXIDE REDUCTASE TRANSCRIPTIONAL ACTIVATOR"/>
    <property type="match status" value="1"/>
</dbReference>
<evidence type="ECO:0000313" key="4">
    <source>
        <dbReference type="EMBL" id="MFC5367249.1"/>
    </source>
</evidence>
<comment type="caution">
    <text evidence="4">The sequence shown here is derived from an EMBL/GenBank/DDBJ whole genome shotgun (WGS) entry which is preliminary data.</text>
</comment>